<name>A0ABX7RE73_9GAMM</name>
<gene>
    <name evidence="3" type="ORF">HIV01_008390</name>
</gene>
<evidence type="ECO:0000259" key="2">
    <source>
        <dbReference type="Pfam" id="PF01361"/>
    </source>
</evidence>
<dbReference type="InterPro" id="IPR004370">
    <property type="entry name" value="4-OT-like_dom"/>
</dbReference>
<dbReference type="InterPro" id="IPR014347">
    <property type="entry name" value="Tautomerase/MIF_sf"/>
</dbReference>
<feature type="domain" description="4-oxalocrotonate tautomerase-like" evidence="2">
    <location>
        <begin position="66"/>
        <end position="122"/>
    </location>
</feature>
<keyword evidence="4" id="KW-1185">Reference proteome</keyword>
<dbReference type="EMBL" id="CP071517">
    <property type="protein sequence ID" value="QSX76475.1"/>
    <property type="molecule type" value="Genomic_DNA"/>
</dbReference>
<reference evidence="3 4" key="1">
    <citation type="submission" date="2021-02" db="EMBL/GenBank/DDBJ databases">
        <title>Lysobacter arenosi sp. nov., isolated from soil of gangwondo yeongwol, south Korea.</title>
        <authorList>
            <person name="Kim K.R."/>
            <person name="Kim K.H."/>
            <person name="Jeon C.O."/>
        </authorList>
    </citation>
    <scope>NUCLEOTIDE SEQUENCE [LARGE SCALE GENOMIC DNA]</scope>
    <source>
        <strain evidence="3 4">R7</strain>
    </source>
</reference>
<dbReference type="SUPFAM" id="SSF55331">
    <property type="entry name" value="Tautomerase/MIF"/>
    <property type="match status" value="1"/>
</dbReference>
<organism evidence="3 4">
    <name type="scientific">Lysobacter arenosi</name>
    <dbReference type="NCBI Taxonomy" id="2795387"/>
    <lineage>
        <taxon>Bacteria</taxon>
        <taxon>Pseudomonadati</taxon>
        <taxon>Pseudomonadota</taxon>
        <taxon>Gammaproteobacteria</taxon>
        <taxon>Lysobacterales</taxon>
        <taxon>Lysobacteraceae</taxon>
        <taxon>Lysobacter</taxon>
    </lineage>
</organism>
<proteinExistence type="predicted"/>
<dbReference type="Proteomes" id="UP000663400">
    <property type="component" value="Chromosome"/>
</dbReference>
<evidence type="ECO:0000313" key="3">
    <source>
        <dbReference type="EMBL" id="QSX76475.1"/>
    </source>
</evidence>
<protein>
    <submittedName>
        <fullName evidence="3">Tautomerase family protein</fullName>
    </submittedName>
</protein>
<dbReference type="RefSeq" id="WP_207527141.1">
    <property type="nucleotide sequence ID" value="NZ_CP071517.1"/>
</dbReference>
<accession>A0ABX7RE73</accession>
<sequence>MPMIDIYASPGTFADPARLAREAASELMAAEQLPDLPIFRANTAAFVHDVQFLADVNGDGACVRVQVLTPHGALDRDKQRDAVARLTTLVAASSAVPADRVWVLLTEATEGGWGIGGHALGAEDIAAVVNQA</sequence>
<dbReference type="Pfam" id="PF01361">
    <property type="entry name" value="Tautomerase"/>
    <property type="match status" value="1"/>
</dbReference>
<keyword evidence="1" id="KW-0413">Isomerase</keyword>
<evidence type="ECO:0000313" key="4">
    <source>
        <dbReference type="Proteomes" id="UP000663400"/>
    </source>
</evidence>
<evidence type="ECO:0000256" key="1">
    <source>
        <dbReference type="ARBA" id="ARBA00023235"/>
    </source>
</evidence>
<dbReference type="Gene3D" id="3.30.429.10">
    <property type="entry name" value="Macrophage Migration Inhibitory Factor"/>
    <property type="match status" value="1"/>
</dbReference>